<organism evidence="2 4">
    <name type="scientific">Chitinophaga sancti</name>
    <dbReference type="NCBI Taxonomy" id="1004"/>
    <lineage>
        <taxon>Bacteria</taxon>
        <taxon>Pseudomonadati</taxon>
        <taxon>Bacteroidota</taxon>
        <taxon>Chitinophagia</taxon>
        <taxon>Chitinophagales</taxon>
        <taxon>Chitinophagaceae</taxon>
        <taxon>Chitinophaga</taxon>
    </lineage>
</organism>
<accession>A0A1K1QXW6</accession>
<reference evidence="2 4" key="1">
    <citation type="submission" date="2016-11" db="EMBL/GenBank/DDBJ databases">
        <authorList>
            <person name="Jaros S."/>
            <person name="Januszkiewicz K."/>
            <person name="Wedrychowicz H."/>
        </authorList>
    </citation>
    <scope>NUCLEOTIDE SEQUENCE [LARGE SCALE GENOMIC DNA]</scope>
    <source>
        <strain evidence="2 4">DSM 784</strain>
    </source>
</reference>
<dbReference type="STRING" id="1004.SAMN05661012_03205"/>
<protein>
    <recommendedName>
        <fullName evidence="6">Lipoprotein</fullName>
    </recommendedName>
</protein>
<dbReference type="OrthoDB" id="678944at2"/>
<dbReference type="Proteomes" id="UP001326715">
    <property type="component" value="Chromosome"/>
</dbReference>
<evidence type="ECO:0000313" key="3">
    <source>
        <dbReference type="EMBL" id="WQG92363.1"/>
    </source>
</evidence>
<gene>
    <name evidence="2" type="ORF">SAMN05661012_03205</name>
    <name evidence="3" type="ORF">SR876_12680</name>
</gene>
<dbReference type="RefSeq" id="WP_072362158.1">
    <property type="nucleotide sequence ID" value="NZ_CBHWAX010000098.1"/>
</dbReference>
<dbReference type="Proteomes" id="UP000183788">
    <property type="component" value="Unassembled WGS sequence"/>
</dbReference>
<sequence>MKLSKSLLSAIMIGIAVQTTVVSCSKDEQVKPKKADQANKQSESKPVDNPDSCPACGMG</sequence>
<name>A0A1K1QXW6_9BACT</name>
<dbReference type="EMBL" id="CP140154">
    <property type="protein sequence ID" value="WQG92363.1"/>
    <property type="molecule type" value="Genomic_DNA"/>
</dbReference>
<dbReference type="PROSITE" id="PS51257">
    <property type="entry name" value="PROKAR_LIPOPROTEIN"/>
    <property type="match status" value="1"/>
</dbReference>
<evidence type="ECO:0000313" key="2">
    <source>
        <dbReference type="EMBL" id="SFW64751.1"/>
    </source>
</evidence>
<proteinExistence type="predicted"/>
<dbReference type="AlphaFoldDB" id="A0A1K1QXW6"/>
<evidence type="ECO:0000256" key="1">
    <source>
        <dbReference type="SAM" id="MobiDB-lite"/>
    </source>
</evidence>
<evidence type="ECO:0000313" key="4">
    <source>
        <dbReference type="Proteomes" id="UP000183788"/>
    </source>
</evidence>
<keyword evidence="5" id="KW-1185">Reference proteome</keyword>
<evidence type="ECO:0000313" key="5">
    <source>
        <dbReference type="Proteomes" id="UP001326715"/>
    </source>
</evidence>
<dbReference type="EMBL" id="FPIZ01000009">
    <property type="protein sequence ID" value="SFW64751.1"/>
    <property type="molecule type" value="Genomic_DNA"/>
</dbReference>
<feature type="compositionally biased region" description="Basic and acidic residues" evidence="1">
    <location>
        <begin position="27"/>
        <end position="48"/>
    </location>
</feature>
<reference evidence="3 5" key="2">
    <citation type="submission" date="2023-11" db="EMBL/GenBank/DDBJ databases">
        <title>MicrobeMod: A computational toolkit for identifying prokaryotic methylation and restriction-modification with nanopore sequencing.</title>
        <authorList>
            <person name="Crits-Christoph A."/>
            <person name="Kang S.C."/>
            <person name="Lee H."/>
            <person name="Ostrov N."/>
        </authorList>
    </citation>
    <scope>NUCLEOTIDE SEQUENCE [LARGE SCALE GENOMIC DNA]</scope>
    <source>
        <strain evidence="3 5">ATCC 23090</strain>
    </source>
</reference>
<feature type="region of interest" description="Disordered" evidence="1">
    <location>
        <begin position="27"/>
        <end position="59"/>
    </location>
</feature>
<evidence type="ECO:0008006" key="6">
    <source>
        <dbReference type="Google" id="ProtNLM"/>
    </source>
</evidence>